<dbReference type="InterPro" id="IPR012340">
    <property type="entry name" value="NA-bd_OB-fold"/>
</dbReference>
<dbReference type="EMBL" id="SWFT01000149">
    <property type="protein sequence ID" value="KAA8897887.1"/>
    <property type="molecule type" value="Genomic_DNA"/>
</dbReference>
<evidence type="ECO:0000256" key="2">
    <source>
        <dbReference type="ARBA" id="ARBA00022490"/>
    </source>
</evidence>
<dbReference type="GO" id="GO:0005730">
    <property type="term" value="C:nucleolus"/>
    <property type="evidence" value="ECO:0007669"/>
    <property type="project" value="UniProtKB-SubCell"/>
</dbReference>
<evidence type="ECO:0000259" key="4">
    <source>
        <dbReference type="Pfam" id="PF10447"/>
    </source>
</evidence>
<evidence type="ECO:0000313" key="6">
    <source>
        <dbReference type="Proteomes" id="UP000449547"/>
    </source>
</evidence>
<dbReference type="Gene3D" id="2.40.50.880">
    <property type="match status" value="1"/>
</dbReference>
<accession>A0A642UHG2</accession>
<dbReference type="SUPFAM" id="SSF50249">
    <property type="entry name" value="Nucleic acid-binding proteins"/>
    <property type="match status" value="1"/>
</dbReference>
<keyword evidence="2" id="KW-0963">Cytoplasm</keyword>
<comment type="subcellular location">
    <subcellularLocation>
        <location evidence="1">Nucleus</location>
        <location evidence="1">Nucleolus</location>
    </subcellularLocation>
</comment>
<feature type="domain" description="Exosome complex component CSL4 C-terminal" evidence="4">
    <location>
        <begin position="75"/>
        <end position="192"/>
    </location>
</feature>
<evidence type="ECO:0000313" key="5">
    <source>
        <dbReference type="EMBL" id="KAA8897887.1"/>
    </source>
</evidence>
<proteinExistence type="predicted"/>
<dbReference type="OrthoDB" id="440760at2759"/>
<dbReference type="OMA" id="LMYPIDW"/>
<gene>
    <name evidence="5" type="ORF">DIURU_004740</name>
</gene>
<dbReference type="PANTHER" id="PTHR12686">
    <property type="entry name" value="3'-5' EXORIBONUCLEASE CSL4-RELATED"/>
    <property type="match status" value="1"/>
</dbReference>
<evidence type="ECO:0000256" key="3">
    <source>
        <dbReference type="ARBA" id="ARBA00022835"/>
    </source>
</evidence>
<keyword evidence="3" id="KW-0271">Exosome</keyword>
<dbReference type="VEuPathDB" id="FungiDB:DIURU_004740"/>
<dbReference type="RefSeq" id="XP_034010144.1">
    <property type="nucleotide sequence ID" value="XM_034157647.1"/>
</dbReference>
<evidence type="ECO:0000256" key="1">
    <source>
        <dbReference type="ARBA" id="ARBA00004604"/>
    </source>
</evidence>
<comment type="caution">
    <text evidence="5">The sequence shown here is derived from an EMBL/GenBank/DDBJ whole genome shotgun (WGS) entry which is preliminary data.</text>
</comment>
<dbReference type="Pfam" id="PF10447">
    <property type="entry name" value="EXOSC1"/>
    <property type="match status" value="1"/>
</dbReference>
<keyword evidence="6" id="KW-1185">Reference proteome</keyword>
<dbReference type="GO" id="GO:0003723">
    <property type="term" value="F:RNA binding"/>
    <property type="evidence" value="ECO:0007669"/>
    <property type="project" value="InterPro"/>
</dbReference>
<dbReference type="GO" id="GO:0005737">
    <property type="term" value="C:cytoplasm"/>
    <property type="evidence" value="ECO:0007669"/>
    <property type="project" value="TreeGrafter"/>
</dbReference>
<dbReference type="AlphaFoldDB" id="A0A642UHG2"/>
<name>A0A642UHG2_DIURU</name>
<dbReference type="Gene3D" id="2.40.50.140">
    <property type="entry name" value="Nucleic acid-binding proteins"/>
    <property type="match status" value="1"/>
</dbReference>
<reference evidence="5 6" key="1">
    <citation type="submission" date="2019-07" db="EMBL/GenBank/DDBJ databases">
        <title>Genome assembly of two rare yeast pathogens: Diutina rugosa and Trichomonascus ciferrii.</title>
        <authorList>
            <person name="Mixao V."/>
            <person name="Saus E."/>
            <person name="Hansen A."/>
            <person name="Lass-Flor C."/>
            <person name="Gabaldon T."/>
        </authorList>
    </citation>
    <scope>NUCLEOTIDE SEQUENCE [LARGE SCALE GENOMIC DNA]</scope>
    <source>
        <strain evidence="5 6">CBS 613</strain>
    </source>
</reference>
<organism evidence="5 6">
    <name type="scientific">Diutina rugosa</name>
    <name type="common">Yeast</name>
    <name type="synonym">Candida rugosa</name>
    <dbReference type="NCBI Taxonomy" id="5481"/>
    <lineage>
        <taxon>Eukaryota</taxon>
        <taxon>Fungi</taxon>
        <taxon>Dikarya</taxon>
        <taxon>Ascomycota</taxon>
        <taxon>Saccharomycotina</taxon>
        <taxon>Pichiomycetes</taxon>
        <taxon>Debaryomycetaceae</taxon>
        <taxon>Diutina</taxon>
    </lineage>
</organism>
<dbReference type="PANTHER" id="PTHR12686:SF8">
    <property type="entry name" value="EXOSOME COMPLEX COMPONENT CSL4"/>
    <property type="match status" value="1"/>
</dbReference>
<dbReference type="GeneID" id="54783391"/>
<dbReference type="GO" id="GO:0006396">
    <property type="term" value="P:RNA processing"/>
    <property type="evidence" value="ECO:0007669"/>
    <property type="project" value="InterPro"/>
</dbReference>
<dbReference type="InterPro" id="IPR019495">
    <property type="entry name" value="EXOSC1_C"/>
</dbReference>
<dbReference type="GO" id="GO:0000176">
    <property type="term" value="C:nuclear exosome (RNase complex)"/>
    <property type="evidence" value="ECO:0007669"/>
    <property type="project" value="TreeGrafter"/>
</dbReference>
<protein>
    <recommendedName>
        <fullName evidence="4">Exosome complex component CSL4 C-terminal domain-containing protein</fullName>
    </recommendedName>
</protein>
<sequence>MKVVPGQYLAPQIKQEGDEIITFTAGPGATVTTVSRQGVDVPMIVATKCGDMKTEGREISVLSTREQAGVVKTILPKEGDVVIVRITRTSAKQAWCELVSTRDSTNMLSDGGIGANGLIASDSVPPGAGAQPLSSLQAVASSAAFGATSRDLGESYRGVIRSQDIRSTDRDKVKVVESFRPGDIVRATIISLGDGNHYYLSTAANDLGVIFARSRGGAGDQMNPVDWEHMMDTRKGEVERRKVANPFRV</sequence>
<dbReference type="InterPro" id="IPR039771">
    <property type="entry name" value="Csl4"/>
</dbReference>
<dbReference type="Proteomes" id="UP000449547">
    <property type="component" value="Unassembled WGS sequence"/>
</dbReference>